<dbReference type="InterPro" id="IPR010982">
    <property type="entry name" value="Lambda_DNA-bd_dom_sf"/>
</dbReference>
<dbReference type="Gene3D" id="1.10.260.40">
    <property type="entry name" value="lambda repressor-like DNA-binding domains"/>
    <property type="match status" value="1"/>
</dbReference>
<comment type="similarity">
    <text evidence="1">Belongs to the short-chain fatty acyl-CoA assimilation regulator (ScfR) family.</text>
</comment>
<dbReference type="Pfam" id="PF01381">
    <property type="entry name" value="HTH_3"/>
    <property type="match status" value="1"/>
</dbReference>
<dbReference type="Gene3D" id="1.10.10.2910">
    <property type="match status" value="1"/>
</dbReference>
<gene>
    <name evidence="4" type="ORF">C7K25_09885</name>
</gene>
<evidence type="ECO:0000313" key="4">
    <source>
        <dbReference type="EMBL" id="MDJ1371674.1"/>
    </source>
</evidence>
<feature type="region of interest" description="Disordered" evidence="2">
    <location>
        <begin position="351"/>
        <end position="371"/>
    </location>
</feature>
<sequence>MTALPNYAVAPGEHIAEWLDDQGINAAELARRLGVTPKHVSELLAGKAPLSATVALGLERVTGIPARIWNRFEATFREDLARLAEDDKLKAQYDQAKQFPLSYLRRWGFIEASAHDKAGNVRGLLSILRIGHLDAFDNTWVHSKVAYRKATLKNDKSHEQAIWLALGELQAGLDDLPDYDEAALQALIPRLRTFTAEPNPVAAIADAKALLREVGVALSLIPPIPGFGVDGATRWIQGHPVMQLSVRGKKDDQLWFTLFHELGHVLLHGHNTLFLHGVGDGAETEADEFAALTLVPAQYRDRLPSGRNIDAVRELAAELGIAPSIVLGQAQRITEDYAWGQQLKVTLNWDSGSADSDSASSRSAGTDAANN</sequence>
<keyword evidence="5" id="KW-1185">Reference proteome</keyword>
<protein>
    <submittedName>
        <fullName evidence="4">ImmA/IrrE family metallo-endopeptidase</fullName>
    </submittedName>
</protein>
<dbReference type="SMART" id="SM00530">
    <property type="entry name" value="HTH_XRE"/>
    <property type="match status" value="1"/>
</dbReference>
<dbReference type="RefSeq" id="WP_084147535.1">
    <property type="nucleotide sequence ID" value="NZ_CP028426.1"/>
</dbReference>
<dbReference type="Proteomes" id="UP001170379">
    <property type="component" value="Unassembled WGS sequence"/>
</dbReference>
<evidence type="ECO:0000259" key="3">
    <source>
        <dbReference type="PROSITE" id="PS50943"/>
    </source>
</evidence>
<dbReference type="EMBL" id="PXVD01000015">
    <property type="protein sequence ID" value="MDJ1371674.1"/>
    <property type="molecule type" value="Genomic_DNA"/>
</dbReference>
<reference evidence="4" key="1">
    <citation type="submission" date="2018-03" db="EMBL/GenBank/DDBJ databases">
        <authorList>
            <person name="Nunes O.C."/>
            <person name="Lopes A.R."/>
            <person name="Froufe H."/>
            <person name="Munoz-Merida A."/>
            <person name="Barroso C."/>
            <person name="Egas C."/>
        </authorList>
    </citation>
    <scope>NUCLEOTIDE SEQUENCE</scope>
    <source>
        <strain evidence="4">ON4</strain>
    </source>
</reference>
<dbReference type="Pfam" id="PF06114">
    <property type="entry name" value="Peptidase_M78"/>
    <property type="match status" value="1"/>
</dbReference>
<dbReference type="PANTHER" id="PTHR43236:SF1">
    <property type="entry name" value="BLL7220 PROTEIN"/>
    <property type="match status" value="1"/>
</dbReference>
<evidence type="ECO:0000256" key="2">
    <source>
        <dbReference type="SAM" id="MobiDB-lite"/>
    </source>
</evidence>
<dbReference type="InterPro" id="IPR052345">
    <property type="entry name" value="Rad_response_metalloprotease"/>
</dbReference>
<comment type="caution">
    <text evidence="4">The sequence shown here is derived from an EMBL/GenBank/DDBJ whole genome shotgun (WGS) entry which is preliminary data.</text>
</comment>
<feature type="domain" description="HTH cro/C1-type" evidence="3">
    <location>
        <begin position="15"/>
        <end position="69"/>
    </location>
</feature>
<dbReference type="InterPro" id="IPR001387">
    <property type="entry name" value="Cro/C1-type_HTH"/>
</dbReference>
<dbReference type="PANTHER" id="PTHR43236">
    <property type="entry name" value="ANTITOXIN HIGA1"/>
    <property type="match status" value="1"/>
</dbReference>
<proteinExistence type="inferred from homology"/>
<organism evidence="4 5">
    <name type="scientific">Gulosibacter molinativorax</name>
    <dbReference type="NCBI Taxonomy" id="256821"/>
    <lineage>
        <taxon>Bacteria</taxon>
        <taxon>Bacillati</taxon>
        <taxon>Actinomycetota</taxon>
        <taxon>Actinomycetes</taxon>
        <taxon>Micrococcales</taxon>
        <taxon>Microbacteriaceae</taxon>
        <taxon>Gulosibacter</taxon>
    </lineage>
</organism>
<dbReference type="PROSITE" id="PS50943">
    <property type="entry name" value="HTH_CROC1"/>
    <property type="match status" value="1"/>
</dbReference>
<evidence type="ECO:0000256" key="1">
    <source>
        <dbReference type="ARBA" id="ARBA00007227"/>
    </source>
</evidence>
<dbReference type="SUPFAM" id="SSF47413">
    <property type="entry name" value="lambda repressor-like DNA-binding domains"/>
    <property type="match status" value="1"/>
</dbReference>
<dbReference type="InterPro" id="IPR010359">
    <property type="entry name" value="IrrE_HExxH"/>
</dbReference>
<accession>A0ABT7C905</accession>
<name>A0ABT7C905_9MICO</name>
<evidence type="ECO:0000313" key="5">
    <source>
        <dbReference type="Proteomes" id="UP001170379"/>
    </source>
</evidence>
<reference evidence="4" key="2">
    <citation type="journal article" date="2022" name="Sci. Rep.">
        <title>In silico prediction of the enzymes involved in the degradation of the herbicide molinate by Gulosibacter molinativorax ON4T.</title>
        <authorList>
            <person name="Lopes A.R."/>
            <person name="Bunin E."/>
            <person name="Viana A.T."/>
            <person name="Froufe H."/>
            <person name="Munoz-Merida A."/>
            <person name="Pinho D."/>
            <person name="Figueiredo J."/>
            <person name="Barroso C."/>
            <person name="Vaz-Moreira I."/>
            <person name="Bellanger X."/>
            <person name="Egas C."/>
            <person name="Nunes O.C."/>
        </authorList>
    </citation>
    <scope>NUCLEOTIDE SEQUENCE</scope>
    <source>
        <strain evidence="4">ON4</strain>
    </source>
</reference>
<dbReference type="CDD" id="cd00093">
    <property type="entry name" value="HTH_XRE"/>
    <property type="match status" value="1"/>
</dbReference>